<proteinExistence type="predicted"/>
<dbReference type="SUPFAM" id="SSF63712">
    <property type="entry name" value="Nicotinic receptor ligand binding domain-like"/>
    <property type="match status" value="1"/>
</dbReference>
<sequence>MRLQLLRGVVFTLVSHTYTHSHSEDVVTWRGKRQVDPLQPSPPTITSTQPSSSSCDSSCASFNDRPKNPTLRAIVPPEYDRYQLPDSPDGGPLPVFISTKVRDIQKIDEQNMELIIEWYIRLYWSDLNLTPPANLPDGQWYNIAPDIA</sequence>
<feature type="compositionally biased region" description="Low complexity" evidence="1">
    <location>
        <begin position="44"/>
        <end position="61"/>
    </location>
</feature>
<dbReference type="EMBL" id="JAWQEG010002835">
    <property type="protein sequence ID" value="KAK3869437.1"/>
    <property type="molecule type" value="Genomic_DNA"/>
</dbReference>
<feature type="non-terminal residue" evidence="2">
    <location>
        <position position="1"/>
    </location>
</feature>
<protein>
    <submittedName>
        <fullName evidence="2">Uncharacterized protein</fullName>
    </submittedName>
</protein>
<reference evidence="2" key="1">
    <citation type="submission" date="2023-10" db="EMBL/GenBank/DDBJ databases">
        <title>Genome assemblies of two species of porcelain crab, Petrolisthes cinctipes and Petrolisthes manimaculis (Anomura: Porcellanidae).</title>
        <authorList>
            <person name="Angst P."/>
        </authorList>
    </citation>
    <scope>NUCLEOTIDE SEQUENCE</scope>
    <source>
        <strain evidence="2">PB745_01</strain>
        <tissue evidence="2">Gill</tissue>
    </source>
</reference>
<evidence type="ECO:0000256" key="1">
    <source>
        <dbReference type="SAM" id="MobiDB-lite"/>
    </source>
</evidence>
<comment type="caution">
    <text evidence="2">The sequence shown here is derived from an EMBL/GenBank/DDBJ whole genome shotgun (WGS) entry which is preliminary data.</text>
</comment>
<dbReference type="Proteomes" id="UP001286313">
    <property type="component" value="Unassembled WGS sequence"/>
</dbReference>
<organism evidence="2 3">
    <name type="scientific">Petrolisthes cinctipes</name>
    <name type="common">Flat porcelain crab</name>
    <dbReference type="NCBI Taxonomy" id="88211"/>
    <lineage>
        <taxon>Eukaryota</taxon>
        <taxon>Metazoa</taxon>
        <taxon>Ecdysozoa</taxon>
        <taxon>Arthropoda</taxon>
        <taxon>Crustacea</taxon>
        <taxon>Multicrustacea</taxon>
        <taxon>Malacostraca</taxon>
        <taxon>Eumalacostraca</taxon>
        <taxon>Eucarida</taxon>
        <taxon>Decapoda</taxon>
        <taxon>Pleocyemata</taxon>
        <taxon>Anomura</taxon>
        <taxon>Galatheoidea</taxon>
        <taxon>Porcellanidae</taxon>
        <taxon>Petrolisthes</taxon>
    </lineage>
</organism>
<dbReference type="Gene3D" id="2.70.170.10">
    <property type="entry name" value="Neurotransmitter-gated ion-channel ligand-binding domain"/>
    <property type="match status" value="1"/>
</dbReference>
<keyword evidence="3" id="KW-1185">Reference proteome</keyword>
<accession>A0AAE1KC80</accession>
<name>A0AAE1KC80_PETCI</name>
<gene>
    <name evidence="2" type="ORF">Pcinc_025238</name>
</gene>
<dbReference type="InterPro" id="IPR036734">
    <property type="entry name" value="Neur_chan_lig-bd_sf"/>
</dbReference>
<evidence type="ECO:0000313" key="3">
    <source>
        <dbReference type="Proteomes" id="UP001286313"/>
    </source>
</evidence>
<dbReference type="GO" id="GO:0005230">
    <property type="term" value="F:extracellular ligand-gated monoatomic ion channel activity"/>
    <property type="evidence" value="ECO:0007669"/>
    <property type="project" value="InterPro"/>
</dbReference>
<feature type="region of interest" description="Disordered" evidence="1">
    <location>
        <begin position="33"/>
        <end position="90"/>
    </location>
</feature>
<evidence type="ECO:0000313" key="2">
    <source>
        <dbReference type="EMBL" id="KAK3869437.1"/>
    </source>
</evidence>
<dbReference type="AlphaFoldDB" id="A0AAE1KC80"/>
<dbReference type="GO" id="GO:0016020">
    <property type="term" value="C:membrane"/>
    <property type="evidence" value="ECO:0007669"/>
    <property type="project" value="InterPro"/>
</dbReference>